<reference evidence="3 4" key="1">
    <citation type="submission" date="2016-09" db="EMBL/GenBank/DDBJ databases">
        <authorList>
            <person name="Capua I."/>
            <person name="De Benedictis P."/>
            <person name="Joannis T."/>
            <person name="Lombin L.H."/>
            <person name="Cattoli G."/>
        </authorList>
    </citation>
    <scope>NUCLEOTIDE SEQUENCE [LARGE SCALE GENOMIC DNA]</scope>
    <source>
        <strain evidence="3 4">LMG 25899</strain>
    </source>
</reference>
<feature type="domain" description="WxL" evidence="2">
    <location>
        <begin position="33"/>
        <end position="264"/>
    </location>
</feature>
<evidence type="ECO:0000313" key="3">
    <source>
        <dbReference type="EMBL" id="OEH80917.1"/>
    </source>
</evidence>
<comment type="caution">
    <text evidence="3">The sequence shown here is derived from an EMBL/GenBank/DDBJ whole genome shotgun (WGS) entry which is preliminary data.</text>
</comment>
<dbReference type="Proteomes" id="UP000095256">
    <property type="component" value="Unassembled WGS sequence"/>
</dbReference>
<keyword evidence="4" id="KW-1185">Reference proteome</keyword>
<dbReference type="InterPro" id="IPR027994">
    <property type="entry name" value="WxL_dom"/>
</dbReference>
<sequence length="264" mass="29201">MKVNNYLSIVLLISLSVIFGQPIQVAADGQKGDGEIEFERIDEQVGVRDPETLEKADPGNIAKTEGPLRIDFAPQLTFNTGLISKQNTQYLVQAQPFKGAKKSKGNFIQVSDYRGVPKGWSLQVRQESQFQHETQADAQLKGAVISFDKAWTNSKHEKELAPKVSKEVIQMNNIGETYHLAEAEFEHGAGTWSIVFGASDENTNGQETTIRPLTNEKGQPVEDPTFDNQQVYLNEAIHLTIPGTTKKVSGAYSTVLTWIIAELP</sequence>
<protein>
    <recommendedName>
        <fullName evidence="2">WxL domain-containing protein</fullName>
    </recommendedName>
</protein>
<evidence type="ECO:0000259" key="2">
    <source>
        <dbReference type="Pfam" id="PF13731"/>
    </source>
</evidence>
<dbReference type="AlphaFoldDB" id="A0A1E5KSR2"/>
<dbReference type="STRING" id="762845.BCR26_06715"/>
<accession>A0A1E5KSR2</accession>
<evidence type="ECO:0000256" key="1">
    <source>
        <dbReference type="SAM" id="SignalP"/>
    </source>
</evidence>
<keyword evidence="1" id="KW-0732">Signal</keyword>
<dbReference type="Pfam" id="PF13731">
    <property type="entry name" value="WxL"/>
    <property type="match status" value="1"/>
</dbReference>
<dbReference type="EMBL" id="MIEK01000078">
    <property type="protein sequence ID" value="OEH80917.1"/>
    <property type="molecule type" value="Genomic_DNA"/>
</dbReference>
<gene>
    <name evidence="3" type="ORF">BCR26_06715</name>
</gene>
<organism evidence="3 4">
    <name type="scientific">Enterococcus rivorum</name>
    <dbReference type="NCBI Taxonomy" id="762845"/>
    <lineage>
        <taxon>Bacteria</taxon>
        <taxon>Bacillati</taxon>
        <taxon>Bacillota</taxon>
        <taxon>Bacilli</taxon>
        <taxon>Lactobacillales</taxon>
        <taxon>Enterococcaceae</taxon>
        <taxon>Enterococcus</taxon>
    </lineage>
</organism>
<feature type="chain" id="PRO_5009180509" description="WxL domain-containing protein" evidence="1">
    <location>
        <begin position="27"/>
        <end position="264"/>
    </location>
</feature>
<dbReference type="OrthoDB" id="2339326at2"/>
<name>A0A1E5KSR2_9ENTE</name>
<dbReference type="RefSeq" id="WP_069700204.1">
    <property type="nucleotide sequence ID" value="NZ_JAGGMA010000006.1"/>
</dbReference>
<evidence type="ECO:0000313" key="4">
    <source>
        <dbReference type="Proteomes" id="UP000095256"/>
    </source>
</evidence>
<proteinExistence type="predicted"/>
<feature type="signal peptide" evidence="1">
    <location>
        <begin position="1"/>
        <end position="26"/>
    </location>
</feature>